<dbReference type="EMBL" id="JABAYA010000026">
    <property type="protein sequence ID" value="KAF7729326.1"/>
    <property type="molecule type" value="Genomic_DNA"/>
</dbReference>
<dbReference type="InterPro" id="IPR048739">
    <property type="entry name" value="CEP104_N"/>
</dbReference>
<feature type="repeat" description="HEAT" evidence="2">
    <location>
        <begin position="508"/>
        <end position="546"/>
    </location>
</feature>
<dbReference type="PROSITE" id="PS50077">
    <property type="entry name" value="HEAT_REPEAT"/>
    <property type="match status" value="1"/>
</dbReference>
<dbReference type="InterPro" id="IPR011989">
    <property type="entry name" value="ARM-like"/>
</dbReference>
<reference evidence="5" key="1">
    <citation type="submission" date="2020-01" db="EMBL/GenBank/DDBJ databases">
        <title>Genome Sequencing of Three Apophysomyces-Like Fungal Strains Confirms a Novel Fungal Genus in the Mucoromycota with divergent Burkholderia-like Endosymbiotic Bacteria.</title>
        <authorList>
            <person name="Stajich J.E."/>
            <person name="Macias A.M."/>
            <person name="Carter-House D."/>
            <person name="Lovett B."/>
            <person name="Kasson L.R."/>
            <person name="Berry K."/>
            <person name="Grigoriev I."/>
            <person name="Chang Y."/>
            <person name="Spatafora J."/>
            <person name="Kasson M.T."/>
        </authorList>
    </citation>
    <scope>NUCLEOTIDE SEQUENCE</scope>
    <source>
        <strain evidence="5">NRRL A-21654</strain>
    </source>
</reference>
<dbReference type="PANTHER" id="PTHR13371">
    <property type="entry name" value="GLYCINE-, GLUTAMATE-, THIENYLCYCLOHEXYLPIPERIDINE-BINDING PROTEIN"/>
    <property type="match status" value="1"/>
</dbReference>
<organism evidence="5 6">
    <name type="scientific">Apophysomyces ossiformis</name>
    <dbReference type="NCBI Taxonomy" id="679940"/>
    <lineage>
        <taxon>Eukaryota</taxon>
        <taxon>Fungi</taxon>
        <taxon>Fungi incertae sedis</taxon>
        <taxon>Mucoromycota</taxon>
        <taxon>Mucoromycotina</taxon>
        <taxon>Mucoromycetes</taxon>
        <taxon>Mucorales</taxon>
        <taxon>Mucorineae</taxon>
        <taxon>Mucoraceae</taxon>
        <taxon>Apophysomyces</taxon>
    </lineage>
</organism>
<evidence type="ECO:0000313" key="6">
    <source>
        <dbReference type="Proteomes" id="UP000605846"/>
    </source>
</evidence>
<feature type="domain" description="TOG" evidence="4">
    <location>
        <begin position="327"/>
        <end position="568"/>
    </location>
</feature>
<dbReference type="Proteomes" id="UP000605846">
    <property type="component" value="Unassembled WGS sequence"/>
</dbReference>
<dbReference type="Pfam" id="PF21038">
    <property type="entry name" value="CEP104_N"/>
    <property type="match status" value="1"/>
</dbReference>
<comment type="caution">
    <text evidence="5">The sequence shown here is derived from an EMBL/GenBank/DDBJ whole genome shotgun (WGS) entry which is preliminary data.</text>
</comment>
<dbReference type="AlphaFoldDB" id="A0A8H7BWR9"/>
<dbReference type="InterPro" id="IPR048738">
    <property type="entry name" value="CEP104_Znf"/>
</dbReference>
<sequence length="842" mass="93497">MFRYVCFDNNARAQYRARELKSIKINADAEYVRLVARNCHQNKLNSYNQIGIIALNILGQPTPTSSGDSKCADGNLRRSLDDVSLLSCSTRRSSVSSNHSIVNNLSASAVVEIELQQWISALLHAEKQAAKDEAFQLAKIYKVLGDKLSQFANILDGLEMSKKQAVETKDYDEAGKIKADINEIKLSSAKLLQQAGIRVTSSGQVVPLNVSNEGHTEHTVPACDNTTDLTLLENFHESTEQHLCEAQMDGTWENKRSLNEECLIGSNLRDDLDKEFSFRNSISFADANEKSEIDDPDNIPEPLTDEDKTNFVSATKVFGEDVVACVLSVKGKCRERGLTYIEGCIQRAYKLCQAGYSDRLTDLFHQPSSDDNNHIMFIDATVMMLQAAIRDSREGIVSMAITMWEALNLLCVTVSQGNILFTQVLERAFLALLKRAGDNNSRIRQAAVRLVLKLAKIYPVVPIIFGHAQRPIYNHKEAKARLELVEETIIELGVAQTQPDGVIELEGLMEFTVSYLNHSHEEVREAALKLLNSIVDKVGSQNISTYINDSVRTSLTEVVQNLQVASGPSKDRPLELKDLATQLDLTLTLHKGTKNAKPPSALSEKSNDSRIKKRTLVENKARAAKTEVRKTAGDARSVTKKDAVARTATSRNTPKLSKKPKTKAAQIENKDIASNVCIFCDEVNPEFNEDTLIAHYYNACPVLTNCPMCETITEISTLRDHAFSDCTKKHMVKQCGRCKQPISVEQWLQHTLKQNCPEITDASEARCSLCLTVIDPPTEANWKEHLLGQNACPKNPRSRQYEKPTVAEKKAGEVAHGQRSTTGKTTKTLKPGSANGIIKRKK</sequence>
<feature type="compositionally biased region" description="Basic and acidic residues" evidence="3">
    <location>
        <begin position="605"/>
        <end position="644"/>
    </location>
</feature>
<evidence type="ECO:0000313" key="5">
    <source>
        <dbReference type="EMBL" id="KAF7729326.1"/>
    </source>
</evidence>
<dbReference type="OrthoDB" id="66599at2759"/>
<dbReference type="InterPro" id="IPR034085">
    <property type="entry name" value="TOG"/>
</dbReference>
<dbReference type="Pfam" id="PF21039">
    <property type="entry name" value="CEP104_ZnF"/>
    <property type="match status" value="1"/>
</dbReference>
<dbReference type="SMART" id="SM01349">
    <property type="entry name" value="TOG"/>
    <property type="match status" value="1"/>
</dbReference>
<keyword evidence="1" id="KW-0677">Repeat</keyword>
<evidence type="ECO:0000259" key="4">
    <source>
        <dbReference type="SMART" id="SM01349"/>
    </source>
</evidence>
<proteinExistence type="predicted"/>
<feature type="region of interest" description="Disordered" evidence="3">
    <location>
        <begin position="592"/>
        <end position="661"/>
    </location>
</feature>
<protein>
    <recommendedName>
        <fullName evidence="4">TOG domain-containing protein</fullName>
    </recommendedName>
</protein>
<name>A0A8H7BWR9_9FUNG</name>
<evidence type="ECO:0000256" key="3">
    <source>
        <dbReference type="SAM" id="MobiDB-lite"/>
    </source>
</evidence>
<dbReference type="PANTHER" id="PTHR13371:SF0">
    <property type="entry name" value="CENTROSOMAL PROTEIN OF 104 KDA"/>
    <property type="match status" value="1"/>
</dbReference>
<gene>
    <name evidence="5" type="ORF">EC973_004582</name>
</gene>
<dbReference type="SUPFAM" id="SSF48371">
    <property type="entry name" value="ARM repeat"/>
    <property type="match status" value="1"/>
</dbReference>
<dbReference type="Gene3D" id="1.25.10.10">
    <property type="entry name" value="Leucine-rich Repeat Variant"/>
    <property type="match status" value="1"/>
</dbReference>
<dbReference type="GO" id="GO:0005929">
    <property type="term" value="C:cilium"/>
    <property type="evidence" value="ECO:0007669"/>
    <property type="project" value="TreeGrafter"/>
</dbReference>
<feature type="region of interest" description="Disordered" evidence="3">
    <location>
        <begin position="793"/>
        <end position="842"/>
    </location>
</feature>
<dbReference type="InterPro" id="IPR016024">
    <property type="entry name" value="ARM-type_fold"/>
</dbReference>
<evidence type="ECO:0000256" key="2">
    <source>
        <dbReference type="PROSITE-ProRule" id="PRU00103"/>
    </source>
</evidence>
<keyword evidence="6" id="KW-1185">Reference proteome</keyword>
<dbReference type="Pfam" id="PF21040">
    <property type="entry name" value="CEP104-like_TOG"/>
    <property type="match status" value="1"/>
</dbReference>
<evidence type="ECO:0000256" key="1">
    <source>
        <dbReference type="ARBA" id="ARBA00022737"/>
    </source>
</evidence>
<dbReference type="InterPro" id="IPR052607">
    <property type="entry name" value="CEP104-like"/>
</dbReference>
<feature type="compositionally biased region" description="Low complexity" evidence="3">
    <location>
        <begin position="821"/>
        <end position="830"/>
    </location>
</feature>
<dbReference type="InterPro" id="IPR021133">
    <property type="entry name" value="HEAT_type_2"/>
</dbReference>
<feature type="compositionally biased region" description="Basic and acidic residues" evidence="3">
    <location>
        <begin position="799"/>
        <end position="813"/>
    </location>
</feature>
<accession>A0A8H7BWR9</accession>